<dbReference type="SUPFAM" id="SSF47413">
    <property type="entry name" value="lambda repressor-like DNA-binding domains"/>
    <property type="match status" value="1"/>
</dbReference>
<accession>A0ABS5NJJ6</accession>
<evidence type="ECO:0000313" key="2">
    <source>
        <dbReference type="EMBL" id="MBS4104474.1"/>
    </source>
</evidence>
<reference evidence="2 3" key="1">
    <citation type="submission" date="2021-04" db="EMBL/GenBank/DDBJ databases">
        <title>Whole genome sequence analysis of a thiophenic sulfur metabolizing bacteria.</title>
        <authorList>
            <person name="Akhtar N."/>
            <person name="Akram J."/>
            <person name="Aslam A."/>
        </authorList>
    </citation>
    <scope>NUCLEOTIDE SEQUENCE [LARGE SCALE GENOMIC DNA]</scope>
    <source>
        <strain evidence="2 3">3OW</strain>
    </source>
</reference>
<gene>
    <name evidence="2" type="ORF">KFZ73_25000</name>
</gene>
<name>A0ABS5NJJ6_TSUPA</name>
<dbReference type="EMBL" id="JAGXOE010000200">
    <property type="protein sequence ID" value="MBS4104474.1"/>
    <property type="molecule type" value="Genomic_DNA"/>
</dbReference>
<comment type="caution">
    <text evidence="2">The sequence shown here is derived from an EMBL/GenBank/DDBJ whole genome shotgun (WGS) entry which is preliminary data.</text>
</comment>
<dbReference type="CDD" id="cd00093">
    <property type="entry name" value="HTH_XRE"/>
    <property type="match status" value="1"/>
</dbReference>
<feature type="domain" description="HTH cro/C1-type" evidence="1">
    <location>
        <begin position="44"/>
        <end position="78"/>
    </location>
</feature>
<dbReference type="Proteomes" id="UP000676853">
    <property type="component" value="Unassembled WGS sequence"/>
</dbReference>
<evidence type="ECO:0000313" key="3">
    <source>
        <dbReference type="Proteomes" id="UP000676853"/>
    </source>
</evidence>
<dbReference type="SMART" id="SM00530">
    <property type="entry name" value="HTH_XRE"/>
    <property type="match status" value="1"/>
</dbReference>
<dbReference type="PROSITE" id="PS50943">
    <property type="entry name" value="HTH_CROC1"/>
    <property type="match status" value="1"/>
</dbReference>
<keyword evidence="3" id="KW-1185">Reference proteome</keyword>
<protein>
    <submittedName>
        <fullName evidence="2">Helix-turn-helix transcriptional regulator</fullName>
    </submittedName>
</protein>
<dbReference type="RefSeq" id="WP_212555489.1">
    <property type="nucleotide sequence ID" value="NZ_JAGXOE010000200.1"/>
</dbReference>
<dbReference type="InterPro" id="IPR001387">
    <property type="entry name" value="Cro/C1-type_HTH"/>
</dbReference>
<dbReference type="Gene3D" id="1.10.260.40">
    <property type="entry name" value="lambda repressor-like DNA-binding domains"/>
    <property type="match status" value="1"/>
</dbReference>
<evidence type="ECO:0000259" key="1">
    <source>
        <dbReference type="PROSITE" id="PS50943"/>
    </source>
</evidence>
<organism evidence="2 3">
    <name type="scientific">Tsukamurella paurometabola</name>
    <name type="common">Corynebacterium paurometabolum</name>
    <dbReference type="NCBI Taxonomy" id="2061"/>
    <lineage>
        <taxon>Bacteria</taxon>
        <taxon>Bacillati</taxon>
        <taxon>Actinomycetota</taxon>
        <taxon>Actinomycetes</taxon>
        <taxon>Mycobacteriales</taxon>
        <taxon>Tsukamurellaceae</taxon>
        <taxon>Tsukamurella</taxon>
    </lineage>
</organism>
<sequence>MARTATPPGPASQAVAWNTQRRRAELRITAADLVQRLADLGREVHRSWVSEVETGRRRVDADDLVQLAAALGVSPATLLMPQSLVAEDVVETPIGSRDARDYWEFLTTQRSAASTWTDPDNAETRLDREHYLAAARPRWVS</sequence>
<proteinExistence type="predicted"/>
<dbReference type="InterPro" id="IPR010982">
    <property type="entry name" value="Lambda_DNA-bd_dom_sf"/>
</dbReference>
<dbReference type="Pfam" id="PF13560">
    <property type="entry name" value="HTH_31"/>
    <property type="match status" value="1"/>
</dbReference>